<dbReference type="Gene3D" id="3.30.750.24">
    <property type="entry name" value="STAS domain"/>
    <property type="match status" value="1"/>
</dbReference>
<dbReference type="AlphaFoldDB" id="A0A833GYS1"/>
<dbReference type="PANTHER" id="PTHR33495">
    <property type="entry name" value="ANTI-SIGMA FACTOR ANTAGONIST TM_1081-RELATED-RELATED"/>
    <property type="match status" value="1"/>
</dbReference>
<dbReference type="SUPFAM" id="SSF52091">
    <property type="entry name" value="SpoIIaa-like"/>
    <property type="match status" value="1"/>
</dbReference>
<reference evidence="2 3" key="1">
    <citation type="submission" date="2019-10" db="EMBL/GenBank/DDBJ databases">
        <title>Extracellular Electron Transfer in a Candidatus Methanoperedens spp. Enrichment Culture.</title>
        <authorList>
            <person name="Berger S."/>
            <person name="Rangel Shaw D."/>
            <person name="Berben T."/>
            <person name="In 'T Zandt M."/>
            <person name="Frank J."/>
            <person name="Reimann J."/>
            <person name="Jetten M.S.M."/>
            <person name="Welte C.U."/>
        </authorList>
    </citation>
    <scope>NUCLEOTIDE SEQUENCE [LARGE SCALE GENOMIC DNA]</scope>
    <source>
        <strain evidence="2">SB12</strain>
    </source>
</reference>
<evidence type="ECO:0000313" key="2">
    <source>
        <dbReference type="EMBL" id="KAB2930391.1"/>
    </source>
</evidence>
<evidence type="ECO:0000259" key="1">
    <source>
        <dbReference type="PROSITE" id="PS50801"/>
    </source>
</evidence>
<dbReference type="InterPro" id="IPR058548">
    <property type="entry name" value="MlaB-like_STAS"/>
</dbReference>
<dbReference type="GO" id="GO:0043856">
    <property type="term" value="F:anti-sigma factor antagonist activity"/>
    <property type="evidence" value="ECO:0007669"/>
    <property type="project" value="TreeGrafter"/>
</dbReference>
<accession>A0A833GYS1</accession>
<protein>
    <submittedName>
        <fullName evidence="2">STAS domain-containing protein</fullName>
    </submittedName>
</protein>
<feature type="domain" description="STAS" evidence="1">
    <location>
        <begin position="5"/>
        <end position="108"/>
    </location>
</feature>
<dbReference type="Pfam" id="PF13466">
    <property type="entry name" value="STAS_2"/>
    <property type="match status" value="1"/>
</dbReference>
<dbReference type="CDD" id="cd07043">
    <property type="entry name" value="STAS_anti-anti-sigma_factors"/>
    <property type="match status" value="1"/>
</dbReference>
<comment type="caution">
    <text evidence="2">The sequence shown here is derived from an EMBL/GenBank/DDBJ whole genome shotgun (WGS) entry which is preliminary data.</text>
</comment>
<sequence length="108" mass="12096">MTDLFSVEIQNIAQRPVLRLAGELTAEGESRLTAAFESLIQASPEQVVFDFSEVKYINSGGISILLNLISRSRFEGKKILFAGLTRHLRKVVEIVGMDEFVQIVDRLD</sequence>
<dbReference type="PANTHER" id="PTHR33495:SF6">
    <property type="entry name" value="ANTI-SIGMA FACTOR ANTAGONIST"/>
    <property type="match status" value="1"/>
</dbReference>
<dbReference type="InterPro" id="IPR036513">
    <property type="entry name" value="STAS_dom_sf"/>
</dbReference>
<proteinExistence type="predicted"/>
<dbReference type="PROSITE" id="PS50801">
    <property type="entry name" value="STAS"/>
    <property type="match status" value="1"/>
</dbReference>
<dbReference type="Proteomes" id="UP000460298">
    <property type="component" value="Unassembled WGS sequence"/>
</dbReference>
<evidence type="ECO:0000313" key="3">
    <source>
        <dbReference type="Proteomes" id="UP000460298"/>
    </source>
</evidence>
<gene>
    <name evidence="2" type="ORF">F9K24_17155</name>
</gene>
<dbReference type="EMBL" id="WBUI01000021">
    <property type="protein sequence ID" value="KAB2930391.1"/>
    <property type="molecule type" value="Genomic_DNA"/>
</dbReference>
<name>A0A833GYS1_9LEPT</name>
<organism evidence="2 3">
    <name type="scientific">Leptonema illini</name>
    <dbReference type="NCBI Taxonomy" id="183"/>
    <lineage>
        <taxon>Bacteria</taxon>
        <taxon>Pseudomonadati</taxon>
        <taxon>Spirochaetota</taxon>
        <taxon>Spirochaetia</taxon>
        <taxon>Leptospirales</taxon>
        <taxon>Leptospiraceae</taxon>
        <taxon>Leptonema</taxon>
    </lineage>
</organism>
<dbReference type="InterPro" id="IPR002645">
    <property type="entry name" value="STAS_dom"/>
</dbReference>